<dbReference type="InterPro" id="IPR027417">
    <property type="entry name" value="P-loop_NTPase"/>
</dbReference>
<evidence type="ECO:0000313" key="2">
    <source>
        <dbReference type="Proteomes" id="UP001218071"/>
    </source>
</evidence>
<dbReference type="RefSeq" id="WP_273657571.1">
    <property type="nucleotide sequence ID" value="NZ_CP063194.1"/>
</dbReference>
<dbReference type="Gene3D" id="3.40.50.300">
    <property type="entry name" value="P-loop containing nucleotide triphosphate hydrolases"/>
    <property type="match status" value="1"/>
</dbReference>
<sequence length="344" mass="34356">MAYTQSTIVVAVADPAAHTEAVHIAAATGRQVVDAADATQLARHAPKAFALLVDAARAPDLAATSVDRARVFTVAADITTPAEDPTAAFGPACFALPAQAADLLRAIGALSLATGPQASGRVVAVLGAGGGVGASVVACSLGRAAASQSAMLIDAHRVTGALDLILGVEQTPGARWGDLDIGEGAVNHADLRHALPATEDGVAVLTFSRTKVADSHPLTRDELDAVVGAAAGGGLSVVDAPLPLLPGRCDAAVIVAAPQLRSATAASRLVAECNAAGVAPMLLLRDHGWAALSPAEVEHAAGARVVAHVPDVRGLPKTVECHGLPLRLPRGLARAADAVLGEVA</sequence>
<keyword evidence="2" id="KW-1185">Reference proteome</keyword>
<gene>
    <name evidence="1" type="ORF">CJEDD_00905</name>
</gene>
<organism evidence="1 2">
    <name type="scientific">Corynebacterium jeddahense</name>
    <dbReference type="NCBI Taxonomy" id="1414719"/>
    <lineage>
        <taxon>Bacteria</taxon>
        <taxon>Bacillati</taxon>
        <taxon>Actinomycetota</taxon>
        <taxon>Actinomycetes</taxon>
        <taxon>Mycobacteriales</taxon>
        <taxon>Corynebacteriaceae</taxon>
        <taxon>Corynebacterium</taxon>
    </lineage>
</organism>
<name>A0ABY7UGF4_9CORY</name>
<evidence type="ECO:0000313" key="1">
    <source>
        <dbReference type="EMBL" id="WCZ37809.1"/>
    </source>
</evidence>
<dbReference type="NCBIfam" id="TIGR03815">
    <property type="entry name" value="CpaE_hom_Actino"/>
    <property type="match status" value="1"/>
</dbReference>
<reference evidence="1 2" key="1">
    <citation type="submission" date="2020-10" db="EMBL/GenBank/DDBJ databases">
        <title>Complete genome sequence of Corynebacterium jeddahense DSM 45997, type strain of Corynebacterium jeddahense.</title>
        <authorList>
            <person name="Busche T."/>
            <person name="Kalinowski J."/>
            <person name="Ruckert C."/>
        </authorList>
    </citation>
    <scope>NUCLEOTIDE SEQUENCE [LARGE SCALE GENOMIC DNA]</scope>
    <source>
        <strain evidence="1 2">DSM 45997</strain>
    </source>
</reference>
<dbReference type="SUPFAM" id="SSF52540">
    <property type="entry name" value="P-loop containing nucleoside triphosphate hydrolases"/>
    <property type="match status" value="1"/>
</dbReference>
<dbReference type="EMBL" id="CP063194">
    <property type="protein sequence ID" value="WCZ37809.1"/>
    <property type="molecule type" value="Genomic_DNA"/>
</dbReference>
<proteinExistence type="predicted"/>
<protein>
    <recommendedName>
        <fullName evidence="3">Helicase/secretion neighborhood CpaE-like protein</fullName>
    </recommendedName>
</protein>
<evidence type="ECO:0008006" key="3">
    <source>
        <dbReference type="Google" id="ProtNLM"/>
    </source>
</evidence>
<dbReference type="Proteomes" id="UP001218071">
    <property type="component" value="Chromosome"/>
</dbReference>
<dbReference type="InterPro" id="IPR022521">
    <property type="entry name" value="Rv3660c"/>
</dbReference>
<accession>A0ABY7UGF4</accession>